<reference evidence="1 2" key="1">
    <citation type="journal article" date="2016" name="Front. Microbiol.">
        <title>Fuerstia marisgermanicae gen. nov., sp. nov., an Unusual Member of the Phylum Planctomycetes from the German Wadden Sea.</title>
        <authorList>
            <person name="Kohn T."/>
            <person name="Heuer A."/>
            <person name="Jogler M."/>
            <person name="Vollmers J."/>
            <person name="Boedeker C."/>
            <person name="Bunk B."/>
            <person name="Rast P."/>
            <person name="Borchert D."/>
            <person name="Glockner I."/>
            <person name="Freese H.M."/>
            <person name="Klenk H.P."/>
            <person name="Overmann J."/>
            <person name="Kaster A.K."/>
            <person name="Rohde M."/>
            <person name="Wiegand S."/>
            <person name="Jogler C."/>
        </authorList>
    </citation>
    <scope>NUCLEOTIDE SEQUENCE [LARGE SCALE GENOMIC DNA]</scope>
    <source>
        <strain evidence="1 2">NH11</strain>
    </source>
</reference>
<dbReference type="AlphaFoldDB" id="A0A1P8WKD6"/>
<protein>
    <submittedName>
        <fullName evidence="1">Uncharacterized protein</fullName>
    </submittedName>
</protein>
<accession>A0A1P8WKD6</accession>
<dbReference type="KEGG" id="fmr:Fuma_04154"/>
<evidence type="ECO:0000313" key="2">
    <source>
        <dbReference type="Proteomes" id="UP000187735"/>
    </source>
</evidence>
<evidence type="ECO:0000313" key="1">
    <source>
        <dbReference type="EMBL" id="APZ94522.1"/>
    </source>
</evidence>
<dbReference type="EMBL" id="CP017641">
    <property type="protein sequence ID" value="APZ94522.1"/>
    <property type="molecule type" value="Genomic_DNA"/>
</dbReference>
<organism evidence="1 2">
    <name type="scientific">Fuerstiella marisgermanici</name>
    <dbReference type="NCBI Taxonomy" id="1891926"/>
    <lineage>
        <taxon>Bacteria</taxon>
        <taxon>Pseudomonadati</taxon>
        <taxon>Planctomycetota</taxon>
        <taxon>Planctomycetia</taxon>
        <taxon>Planctomycetales</taxon>
        <taxon>Planctomycetaceae</taxon>
        <taxon>Fuerstiella</taxon>
    </lineage>
</organism>
<name>A0A1P8WKD6_9PLAN</name>
<dbReference type="Proteomes" id="UP000187735">
    <property type="component" value="Chromosome"/>
</dbReference>
<gene>
    <name evidence="1" type="ORF">Fuma_04154</name>
</gene>
<sequence>MASQPNKPVAEFRMGLVKAVVWRNESDKGPWYNVTIVRLYQQEGHWNETHSFGRHDLPLVQRVAEQAHSFIYEQKPEVAAEPSAD</sequence>
<dbReference type="RefSeq" id="WP_077025808.1">
    <property type="nucleotide sequence ID" value="NZ_CP017641.1"/>
</dbReference>
<keyword evidence="2" id="KW-1185">Reference proteome</keyword>
<proteinExistence type="predicted"/>